<protein>
    <submittedName>
        <fullName evidence="1">Uncharacterized protein</fullName>
    </submittedName>
</protein>
<dbReference type="OrthoDB" id="76567at2759"/>
<name>A0A2T6ZAG8_TUBBO</name>
<reference evidence="1 2" key="1">
    <citation type="submission" date="2017-04" db="EMBL/GenBank/DDBJ databases">
        <title>Draft genome sequence of Tuber borchii Vittad., a whitish edible truffle.</title>
        <authorList>
            <consortium name="DOE Joint Genome Institute"/>
            <person name="Murat C."/>
            <person name="Kuo A."/>
            <person name="Barry K.W."/>
            <person name="Clum A."/>
            <person name="Dockter R.B."/>
            <person name="Fauchery L."/>
            <person name="Iotti M."/>
            <person name="Kohler A."/>
            <person name="Labutti K."/>
            <person name="Lindquist E.A."/>
            <person name="Lipzen A."/>
            <person name="Ohm R.A."/>
            <person name="Wang M."/>
            <person name="Grigoriev I.V."/>
            <person name="Zambonelli A."/>
            <person name="Martin F.M."/>
        </authorList>
    </citation>
    <scope>NUCLEOTIDE SEQUENCE [LARGE SCALE GENOMIC DNA]</scope>
    <source>
        <strain evidence="1 2">Tbo3840</strain>
    </source>
</reference>
<dbReference type="Proteomes" id="UP000244722">
    <property type="component" value="Unassembled WGS sequence"/>
</dbReference>
<dbReference type="STRING" id="42251.A0A2T6ZAG8"/>
<dbReference type="AlphaFoldDB" id="A0A2T6ZAG8"/>
<organism evidence="1 2">
    <name type="scientific">Tuber borchii</name>
    <name type="common">White truffle</name>
    <dbReference type="NCBI Taxonomy" id="42251"/>
    <lineage>
        <taxon>Eukaryota</taxon>
        <taxon>Fungi</taxon>
        <taxon>Dikarya</taxon>
        <taxon>Ascomycota</taxon>
        <taxon>Pezizomycotina</taxon>
        <taxon>Pezizomycetes</taxon>
        <taxon>Pezizales</taxon>
        <taxon>Tuberaceae</taxon>
        <taxon>Tuber</taxon>
    </lineage>
</organism>
<evidence type="ECO:0000313" key="1">
    <source>
        <dbReference type="EMBL" id="PUU72475.1"/>
    </source>
</evidence>
<comment type="caution">
    <text evidence="1">The sequence shown here is derived from an EMBL/GenBank/DDBJ whole genome shotgun (WGS) entry which is preliminary data.</text>
</comment>
<gene>
    <name evidence="1" type="ORF">B9Z19DRAFT_666532</name>
</gene>
<evidence type="ECO:0000313" key="2">
    <source>
        <dbReference type="Proteomes" id="UP000244722"/>
    </source>
</evidence>
<keyword evidence="2" id="KW-1185">Reference proteome</keyword>
<dbReference type="EMBL" id="NESQ01000529">
    <property type="protein sequence ID" value="PUU72475.1"/>
    <property type="molecule type" value="Genomic_DNA"/>
</dbReference>
<proteinExistence type="predicted"/>
<accession>A0A2T6ZAG8</accession>
<sequence>MAGPVQALASKGFGTRLDMKIAGMGLIDDIGRVDSATYRANGSQNEADCAWKPRSCRPLKTDWPTVIIECGVSQSRDRLEVDAHWWFENSGGQVKMVLVISFSETKREIHVQQWEMTTIRNLHVTEDQPGPTSTAPTITGEFDLVAGVSNKASLMLNFERFFLRPPAKGNGQREGDIVFSRQELERYATHVWNYAQ</sequence>